<dbReference type="EMBL" id="CM001224">
    <property type="protein sequence ID" value="AET03320.1"/>
    <property type="molecule type" value="Genomic_DNA"/>
</dbReference>
<gene>
    <name evidence="1" type="ordered locus">MTR_8g067580</name>
</gene>
<sequence length="68" mass="7907">MSDKRSYLVKNPTAETRTDCKFVKDDYHNLQFPQTTHMLASHLKISEVQTYGHLASPSPIFHYVGYDF</sequence>
<dbReference type="HOGENOM" id="CLU_2797851_0_0_1"/>
<dbReference type="Proteomes" id="UP000002051">
    <property type="component" value="Chromosome 8"/>
</dbReference>
<evidence type="ECO:0000313" key="2">
    <source>
        <dbReference type="EnsemblPlants" id="AET03320"/>
    </source>
</evidence>
<reference evidence="2" key="3">
    <citation type="submission" date="2015-04" db="UniProtKB">
        <authorList>
            <consortium name="EnsemblPlants"/>
        </authorList>
    </citation>
    <scope>IDENTIFICATION</scope>
    <source>
        <strain evidence="2">cv. Jemalong A17</strain>
    </source>
</reference>
<reference evidence="1 3" key="2">
    <citation type="journal article" date="2014" name="BMC Genomics">
        <title>An improved genome release (version Mt4.0) for the model legume Medicago truncatula.</title>
        <authorList>
            <person name="Tang H."/>
            <person name="Krishnakumar V."/>
            <person name="Bidwell S."/>
            <person name="Rosen B."/>
            <person name="Chan A."/>
            <person name="Zhou S."/>
            <person name="Gentzbittel L."/>
            <person name="Childs K.L."/>
            <person name="Yandell M."/>
            <person name="Gundlach H."/>
            <person name="Mayer K.F."/>
            <person name="Schwartz D.C."/>
            <person name="Town C.D."/>
        </authorList>
    </citation>
    <scope>GENOME REANNOTATION</scope>
    <source>
        <strain evidence="2 3">cv. Jemalong A17</strain>
    </source>
</reference>
<dbReference type="AlphaFoldDB" id="G7LHT6"/>
<protein>
    <submittedName>
        <fullName evidence="1 2">Uncharacterized protein</fullName>
    </submittedName>
</protein>
<organism evidence="1 3">
    <name type="scientific">Medicago truncatula</name>
    <name type="common">Barrel medic</name>
    <name type="synonym">Medicago tribuloides</name>
    <dbReference type="NCBI Taxonomy" id="3880"/>
    <lineage>
        <taxon>Eukaryota</taxon>
        <taxon>Viridiplantae</taxon>
        <taxon>Streptophyta</taxon>
        <taxon>Embryophyta</taxon>
        <taxon>Tracheophyta</taxon>
        <taxon>Spermatophyta</taxon>
        <taxon>Magnoliopsida</taxon>
        <taxon>eudicotyledons</taxon>
        <taxon>Gunneridae</taxon>
        <taxon>Pentapetalae</taxon>
        <taxon>rosids</taxon>
        <taxon>fabids</taxon>
        <taxon>Fabales</taxon>
        <taxon>Fabaceae</taxon>
        <taxon>Papilionoideae</taxon>
        <taxon>50 kb inversion clade</taxon>
        <taxon>NPAAA clade</taxon>
        <taxon>Hologalegina</taxon>
        <taxon>IRL clade</taxon>
        <taxon>Trifolieae</taxon>
        <taxon>Medicago</taxon>
    </lineage>
</organism>
<name>G7LHT6_MEDTR</name>
<evidence type="ECO:0000313" key="1">
    <source>
        <dbReference type="EMBL" id="AET03320.1"/>
    </source>
</evidence>
<reference evidence="1 3" key="1">
    <citation type="journal article" date="2011" name="Nature">
        <title>The Medicago genome provides insight into the evolution of rhizobial symbioses.</title>
        <authorList>
            <person name="Young N.D."/>
            <person name="Debelle F."/>
            <person name="Oldroyd G.E."/>
            <person name="Geurts R."/>
            <person name="Cannon S.B."/>
            <person name="Udvardi M.K."/>
            <person name="Benedito V.A."/>
            <person name="Mayer K.F."/>
            <person name="Gouzy J."/>
            <person name="Schoof H."/>
            <person name="Van de Peer Y."/>
            <person name="Proost S."/>
            <person name="Cook D.R."/>
            <person name="Meyers B.C."/>
            <person name="Spannagl M."/>
            <person name="Cheung F."/>
            <person name="De Mita S."/>
            <person name="Krishnakumar V."/>
            <person name="Gundlach H."/>
            <person name="Zhou S."/>
            <person name="Mudge J."/>
            <person name="Bharti A.K."/>
            <person name="Murray J.D."/>
            <person name="Naoumkina M.A."/>
            <person name="Rosen B."/>
            <person name="Silverstein K.A."/>
            <person name="Tang H."/>
            <person name="Rombauts S."/>
            <person name="Zhao P.X."/>
            <person name="Zhou P."/>
            <person name="Barbe V."/>
            <person name="Bardou P."/>
            <person name="Bechner M."/>
            <person name="Bellec A."/>
            <person name="Berger A."/>
            <person name="Berges H."/>
            <person name="Bidwell S."/>
            <person name="Bisseling T."/>
            <person name="Choisne N."/>
            <person name="Couloux A."/>
            <person name="Denny R."/>
            <person name="Deshpande S."/>
            <person name="Dai X."/>
            <person name="Doyle J.J."/>
            <person name="Dudez A.M."/>
            <person name="Farmer A.D."/>
            <person name="Fouteau S."/>
            <person name="Franken C."/>
            <person name="Gibelin C."/>
            <person name="Gish J."/>
            <person name="Goldstein S."/>
            <person name="Gonzalez A.J."/>
            <person name="Green P.J."/>
            <person name="Hallab A."/>
            <person name="Hartog M."/>
            <person name="Hua A."/>
            <person name="Humphray S.J."/>
            <person name="Jeong D.H."/>
            <person name="Jing Y."/>
            <person name="Jocker A."/>
            <person name="Kenton S.M."/>
            <person name="Kim D.J."/>
            <person name="Klee K."/>
            <person name="Lai H."/>
            <person name="Lang C."/>
            <person name="Lin S."/>
            <person name="Macmil S.L."/>
            <person name="Magdelenat G."/>
            <person name="Matthews L."/>
            <person name="McCorrison J."/>
            <person name="Monaghan E.L."/>
            <person name="Mun J.H."/>
            <person name="Najar F.Z."/>
            <person name="Nicholson C."/>
            <person name="Noirot C."/>
            <person name="O'Bleness M."/>
            <person name="Paule C.R."/>
            <person name="Poulain J."/>
            <person name="Prion F."/>
            <person name="Qin B."/>
            <person name="Qu C."/>
            <person name="Retzel E.F."/>
            <person name="Riddle C."/>
            <person name="Sallet E."/>
            <person name="Samain S."/>
            <person name="Samson N."/>
            <person name="Sanders I."/>
            <person name="Saurat O."/>
            <person name="Scarpelli C."/>
            <person name="Schiex T."/>
            <person name="Segurens B."/>
            <person name="Severin A.J."/>
            <person name="Sherrier D.J."/>
            <person name="Shi R."/>
            <person name="Sims S."/>
            <person name="Singer S.R."/>
            <person name="Sinharoy S."/>
            <person name="Sterck L."/>
            <person name="Viollet A."/>
            <person name="Wang B.B."/>
            <person name="Wang K."/>
            <person name="Wang M."/>
            <person name="Wang X."/>
            <person name="Warfsmann J."/>
            <person name="Weissenbach J."/>
            <person name="White D.D."/>
            <person name="White J.D."/>
            <person name="Wiley G.B."/>
            <person name="Wincker P."/>
            <person name="Xing Y."/>
            <person name="Yang L."/>
            <person name="Yao Z."/>
            <person name="Ying F."/>
            <person name="Zhai J."/>
            <person name="Zhou L."/>
            <person name="Zuber A."/>
            <person name="Denarie J."/>
            <person name="Dixon R.A."/>
            <person name="May G.D."/>
            <person name="Schwartz D.C."/>
            <person name="Rogers J."/>
            <person name="Quetier F."/>
            <person name="Town C.D."/>
            <person name="Roe B.A."/>
        </authorList>
    </citation>
    <scope>NUCLEOTIDE SEQUENCE [LARGE SCALE GENOMIC DNA]</scope>
    <source>
        <strain evidence="1">A17</strain>
        <strain evidence="2 3">cv. Jemalong A17</strain>
    </source>
</reference>
<keyword evidence="3" id="KW-1185">Reference proteome</keyword>
<dbReference type="EnsemblPlants" id="AET03320">
    <property type="protein sequence ID" value="AET03320"/>
    <property type="gene ID" value="MTR_8g067580"/>
</dbReference>
<proteinExistence type="predicted"/>
<dbReference type="PaxDb" id="3880-AET03320"/>
<accession>G7LHT6</accession>
<evidence type="ECO:0000313" key="3">
    <source>
        <dbReference type="Proteomes" id="UP000002051"/>
    </source>
</evidence>